<dbReference type="GO" id="GO:0005737">
    <property type="term" value="C:cytoplasm"/>
    <property type="evidence" value="ECO:0007669"/>
    <property type="project" value="TreeGrafter"/>
</dbReference>
<dbReference type="STRING" id="1396826.PHA8399_03727"/>
<sequence length="380" mass="41756">MTIHWCGTGLSAIPGLRRLLEAGHDVAVWNRTTDKAREAVGDLTTNIHAFSIANLGQILSPKDVIVSMLPGDWHVPLAELAIEHGAHFVSSSYIAPEMRALDQKAKDAGVCLINEVGLDPGIDHLMAHALVADYKASDAYDADNEISFISYCGGIPKTPNPFRYKFSWSPLGVLKALRSPSKSIRDFKELDVARPWDAISSYEAPLPAPESFEVYPNRDSIPFIAQYEFGKDWKVKEFVRGTLRLNGWADAWAGVFKEVETLSGPEGDARLKEMSDQFWAENAYDEGEPDRVVLCVGLKAEKDGTEVWHKTYVMDAWGDARGTAMARLVSYPVSFAIEAAMNGKIAAGVHAAPSDPVLVAKWMEEIGKLAQHLEVVDSKS</sequence>
<reference evidence="4 5" key="1">
    <citation type="submission" date="2015-09" db="EMBL/GenBank/DDBJ databases">
        <authorList>
            <consortium name="Swine Surveillance"/>
        </authorList>
    </citation>
    <scope>NUCLEOTIDE SEQUENCE [LARGE SCALE GENOMIC DNA]</scope>
    <source>
        <strain evidence="4 5">CECT 8399</strain>
    </source>
</reference>
<accession>A0A0P1HDH5</accession>
<dbReference type="GO" id="GO:0019878">
    <property type="term" value="P:lysine biosynthetic process via aminoadipic acid"/>
    <property type="evidence" value="ECO:0007669"/>
    <property type="project" value="TreeGrafter"/>
</dbReference>
<evidence type="ECO:0000313" key="5">
    <source>
        <dbReference type="Proteomes" id="UP000051326"/>
    </source>
</evidence>
<evidence type="ECO:0000259" key="2">
    <source>
        <dbReference type="Pfam" id="PF03435"/>
    </source>
</evidence>
<dbReference type="InterPro" id="IPR005097">
    <property type="entry name" value="Sacchrp_dh_NADP-bd"/>
</dbReference>
<dbReference type="AlphaFoldDB" id="A0A0P1HDH5"/>
<dbReference type="GO" id="GO:0004753">
    <property type="term" value="F:saccharopine dehydrogenase activity"/>
    <property type="evidence" value="ECO:0007669"/>
    <property type="project" value="TreeGrafter"/>
</dbReference>
<name>A0A0P1HDH5_9RHOB</name>
<gene>
    <name evidence="4" type="ORF">PHA8399_03727</name>
</gene>
<dbReference type="Gene3D" id="3.40.50.720">
    <property type="entry name" value="NAD(P)-binding Rossmann-like Domain"/>
    <property type="match status" value="1"/>
</dbReference>
<protein>
    <submittedName>
        <fullName evidence="4">Spermidine synthase</fullName>
    </submittedName>
</protein>
<feature type="domain" description="Saccharopine dehydrogenase-like C-terminal" evidence="3">
    <location>
        <begin position="117"/>
        <end position="367"/>
    </location>
</feature>
<evidence type="ECO:0000313" key="4">
    <source>
        <dbReference type="EMBL" id="CUI01582.1"/>
    </source>
</evidence>
<dbReference type="InterPro" id="IPR032095">
    <property type="entry name" value="Sacchrp_dh-like_C"/>
</dbReference>
<proteinExistence type="predicted"/>
<dbReference type="InterPro" id="IPR051168">
    <property type="entry name" value="AASS"/>
</dbReference>
<dbReference type="Proteomes" id="UP000051326">
    <property type="component" value="Unassembled WGS sequence"/>
</dbReference>
<dbReference type="SUPFAM" id="SSF51735">
    <property type="entry name" value="NAD(P)-binding Rossmann-fold domains"/>
    <property type="match status" value="1"/>
</dbReference>
<dbReference type="Pfam" id="PF03435">
    <property type="entry name" value="Sacchrp_dh_NADP"/>
    <property type="match status" value="1"/>
</dbReference>
<dbReference type="Gene3D" id="1.10.1870.10">
    <property type="entry name" value="Domain 3, Saccharopine reductase"/>
    <property type="match status" value="1"/>
</dbReference>
<dbReference type="PANTHER" id="PTHR11133:SF22">
    <property type="entry name" value="ALPHA-AMINOADIPIC SEMIALDEHYDE SYNTHASE, MITOCHONDRIAL"/>
    <property type="match status" value="1"/>
</dbReference>
<dbReference type="InterPro" id="IPR036291">
    <property type="entry name" value="NAD(P)-bd_dom_sf"/>
</dbReference>
<keyword evidence="1" id="KW-0560">Oxidoreductase</keyword>
<feature type="domain" description="Saccharopine dehydrogenase NADP binding" evidence="2">
    <location>
        <begin position="18"/>
        <end position="112"/>
    </location>
</feature>
<evidence type="ECO:0000256" key="1">
    <source>
        <dbReference type="ARBA" id="ARBA00023002"/>
    </source>
</evidence>
<dbReference type="Gene3D" id="3.30.360.10">
    <property type="entry name" value="Dihydrodipicolinate Reductase, domain 2"/>
    <property type="match status" value="1"/>
</dbReference>
<dbReference type="EMBL" id="CYSR01000031">
    <property type="protein sequence ID" value="CUI01582.1"/>
    <property type="molecule type" value="Genomic_DNA"/>
</dbReference>
<evidence type="ECO:0000259" key="3">
    <source>
        <dbReference type="Pfam" id="PF16653"/>
    </source>
</evidence>
<organism evidence="4 5">
    <name type="scientific">Leisingera aquaemixtae</name>
    <dbReference type="NCBI Taxonomy" id="1396826"/>
    <lineage>
        <taxon>Bacteria</taxon>
        <taxon>Pseudomonadati</taxon>
        <taxon>Pseudomonadota</taxon>
        <taxon>Alphaproteobacteria</taxon>
        <taxon>Rhodobacterales</taxon>
        <taxon>Roseobacteraceae</taxon>
        <taxon>Leisingera</taxon>
    </lineage>
</organism>
<dbReference type="SUPFAM" id="SSF55347">
    <property type="entry name" value="Glyceraldehyde-3-phosphate dehydrogenase-like, C-terminal domain"/>
    <property type="match status" value="1"/>
</dbReference>
<dbReference type="Pfam" id="PF16653">
    <property type="entry name" value="Sacchrp_dh_C"/>
    <property type="match status" value="1"/>
</dbReference>
<dbReference type="PANTHER" id="PTHR11133">
    <property type="entry name" value="SACCHAROPINE DEHYDROGENASE"/>
    <property type="match status" value="1"/>
</dbReference>
<dbReference type="RefSeq" id="WP_058287570.1">
    <property type="nucleotide sequence ID" value="NZ_CYSR01000031.1"/>
</dbReference>